<evidence type="ECO:0000256" key="3">
    <source>
        <dbReference type="SAM" id="MobiDB-lite"/>
    </source>
</evidence>
<dbReference type="KEGG" id="muo:115478187"/>
<keyword evidence="5" id="KW-1185">Reference proteome</keyword>
<keyword evidence="2 6" id="KW-0649">Protein kinase inhibitor</keyword>
<dbReference type="GO" id="GO:0004861">
    <property type="term" value="F:cyclin-dependent protein serine/threonine kinase inhibitor activity"/>
    <property type="evidence" value="ECO:0007669"/>
    <property type="project" value="InterPro"/>
</dbReference>
<dbReference type="InterPro" id="IPR044898">
    <property type="entry name" value="CDI_dom_sf"/>
</dbReference>
<dbReference type="GeneID" id="115478187"/>
<evidence type="ECO:0000256" key="1">
    <source>
        <dbReference type="ARBA" id="ARBA00006726"/>
    </source>
</evidence>
<dbReference type="Proteomes" id="UP000515156">
    <property type="component" value="Chromosome 9"/>
</dbReference>
<accession>A0A6P7YW09</accession>
<evidence type="ECO:0000313" key="6">
    <source>
        <dbReference type="RefSeq" id="XP_030071322.1"/>
    </source>
</evidence>
<gene>
    <name evidence="6" type="primary">LOC115478187</name>
</gene>
<dbReference type="GO" id="GO:0005634">
    <property type="term" value="C:nucleus"/>
    <property type="evidence" value="ECO:0007669"/>
    <property type="project" value="InterPro"/>
</dbReference>
<dbReference type="InParanoid" id="A0A6P7YW09"/>
<reference evidence="6" key="1">
    <citation type="submission" date="2025-08" db="UniProtKB">
        <authorList>
            <consortium name="RefSeq"/>
        </authorList>
    </citation>
    <scope>IDENTIFICATION</scope>
</reference>
<dbReference type="Pfam" id="PF02234">
    <property type="entry name" value="CDI"/>
    <property type="match status" value="1"/>
</dbReference>
<dbReference type="OrthoDB" id="9940972at2759"/>
<dbReference type="RefSeq" id="XP_030071322.1">
    <property type="nucleotide sequence ID" value="XM_030215462.1"/>
</dbReference>
<dbReference type="GO" id="GO:0072331">
    <property type="term" value="P:signal transduction by p53 class mediator"/>
    <property type="evidence" value="ECO:0007669"/>
    <property type="project" value="InterPro"/>
</dbReference>
<organism evidence="5 6">
    <name type="scientific">Microcaecilia unicolor</name>
    <dbReference type="NCBI Taxonomy" id="1415580"/>
    <lineage>
        <taxon>Eukaryota</taxon>
        <taxon>Metazoa</taxon>
        <taxon>Chordata</taxon>
        <taxon>Craniata</taxon>
        <taxon>Vertebrata</taxon>
        <taxon>Euteleostomi</taxon>
        <taxon>Amphibia</taxon>
        <taxon>Gymnophiona</taxon>
        <taxon>Siphonopidae</taxon>
        <taxon>Microcaecilia</taxon>
    </lineage>
</organism>
<sequence>MGSDGQEHCCCLCDKPCSTRGALVSRLLEPQTSVRRNLFGPVDHDQLQRDFQRQLRGSLEAARRKWSFDFARDLPLEGALEWESLGCQEVPSFYRSQAPGSAQVAPATARETRRSVRKRRTASEDCSIKKRFLTVECVKQDL</sequence>
<comment type="similarity">
    <text evidence="1">Belongs to the CDI family.</text>
</comment>
<proteinExistence type="inferred from homology"/>
<protein>
    <submittedName>
        <fullName evidence="6">Cyclin-dependent kinase inhibitor 1-like</fullName>
    </submittedName>
</protein>
<evidence type="ECO:0000313" key="5">
    <source>
        <dbReference type="Proteomes" id="UP000515156"/>
    </source>
</evidence>
<dbReference type="Gene3D" id="4.10.365.10">
    <property type="entry name" value="p27"/>
    <property type="match status" value="1"/>
</dbReference>
<dbReference type="InterPro" id="IPR003175">
    <property type="entry name" value="CDI_dom"/>
</dbReference>
<dbReference type="GO" id="GO:0007346">
    <property type="term" value="P:regulation of mitotic cell cycle"/>
    <property type="evidence" value="ECO:0007669"/>
    <property type="project" value="InterPro"/>
</dbReference>
<evidence type="ECO:0000256" key="2">
    <source>
        <dbReference type="ARBA" id="ARBA00023013"/>
    </source>
</evidence>
<name>A0A6P7YW09_9AMPH</name>
<feature type="domain" description="Cyclin-dependent kinase inhibitor" evidence="4">
    <location>
        <begin position="37"/>
        <end position="85"/>
    </location>
</feature>
<feature type="region of interest" description="Disordered" evidence="3">
    <location>
        <begin position="98"/>
        <end position="120"/>
    </location>
</feature>
<dbReference type="InterPro" id="IPR029841">
    <property type="entry name" value="CDKN1A"/>
</dbReference>
<dbReference type="PANTHER" id="PTHR46778">
    <property type="entry name" value="CYCLIN-DEPENDENT KINASE INHIBITOR 1-RELATED"/>
    <property type="match status" value="1"/>
</dbReference>
<evidence type="ECO:0000259" key="4">
    <source>
        <dbReference type="Pfam" id="PF02234"/>
    </source>
</evidence>
<dbReference type="AlphaFoldDB" id="A0A6P7YW09"/>